<reference evidence="1" key="1">
    <citation type="journal article" date="2011" name="Genome Biol.">
        <title>The draft genome of the carcinogenic human liver fluke Clonorchis sinensis.</title>
        <authorList>
            <person name="Wang X."/>
            <person name="Chen W."/>
            <person name="Huang Y."/>
            <person name="Sun J."/>
            <person name="Men J."/>
            <person name="Liu H."/>
            <person name="Luo F."/>
            <person name="Guo L."/>
            <person name="Lv X."/>
            <person name="Deng C."/>
            <person name="Zhou C."/>
            <person name="Fan Y."/>
            <person name="Li X."/>
            <person name="Huang L."/>
            <person name="Hu Y."/>
            <person name="Liang C."/>
            <person name="Hu X."/>
            <person name="Xu J."/>
            <person name="Yu X."/>
        </authorList>
    </citation>
    <scope>NUCLEOTIDE SEQUENCE [LARGE SCALE GENOMIC DNA]</scope>
    <source>
        <strain evidence="1">Henan</strain>
    </source>
</reference>
<dbReference type="EMBL" id="DF143890">
    <property type="protein sequence ID" value="GAA54409.1"/>
    <property type="molecule type" value="Genomic_DNA"/>
</dbReference>
<sequence>MVIGQDSKVGFTLRVNDSTMNDECFFGTYILDKARVIFKQNFHVMAEFTRLLAERGRRFSRHQFGYIVADVLRSRSGIRMMVSCIRSERVVSASSGRLTISKESPFGTFVNNELTSKRTSMSSGSTVALATLMAVVRILNVCTRSLGSRTTNRRQITHRYVTAANQMNQVIYILLTKTSSIYILPFDHSIQLAAILGKCLKIPRRLRLYEDLEVKNNRPDLVTAKVIEVINDQMAD</sequence>
<evidence type="ECO:0000313" key="1">
    <source>
        <dbReference type="EMBL" id="GAA54409.1"/>
    </source>
</evidence>
<keyword evidence="2" id="KW-1185">Reference proteome</keyword>
<reference key="2">
    <citation type="submission" date="2011-10" db="EMBL/GenBank/DDBJ databases">
        <title>The genome and transcriptome sequence of Clonorchis sinensis provide insights into the carcinogenic liver fluke.</title>
        <authorList>
            <person name="Wang X."/>
            <person name="Huang Y."/>
            <person name="Chen W."/>
            <person name="Liu H."/>
            <person name="Guo L."/>
            <person name="Chen Y."/>
            <person name="Luo F."/>
            <person name="Zhou W."/>
            <person name="Sun J."/>
            <person name="Mao Q."/>
            <person name="Liang P."/>
            <person name="Zhou C."/>
            <person name="Tian Y."/>
            <person name="Men J."/>
            <person name="Lv X."/>
            <person name="Huang L."/>
            <person name="Zhou J."/>
            <person name="Hu Y."/>
            <person name="Li R."/>
            <person name="Zhang F."/>
            <person name="Lei H."/>
            <person name="Li X."/>
            <person name="Hu X."/>
            <person name="Liang C."/>
            <person name="Xu J."/>
            <person name="Wu Z."/>
            <person name="Yu X."/>
        </authorList>
    </citation>
    <scope>NUCLEOTIDE SEQUENCE</scope>
    <source>
        <strain>Henan</strain>
    </source>
</reference>
<evidence type="ECO:0000313" key="2">
    <source>
        <dbReference type="Proteomes" id="UP000008909"/>
    </source>
</evidence>
<gene>
    <name evidence="1" type="ORF">CLF_102861</name>
</gene>
<name>G7YN78_CLOSI</name>
<dbReference type="AlphaFoldDB" id="G7YN78"/>
<organism evidence="1 2">
    <name type="scientific">Clonorchis sinensis</name>
    <name type="common">Chinese liver fluke</name>
    <dbReference type="NCBI Taxonomy" id="79923"/>
    <lineage>
        <taxon>Eukaryota</taxon>
        <taxon>Metazoa</taxon>
        <taxon>Spiralia</taxon>
        <taxon>Lophotrochozoa</taxon>
        <taxon>Platyhelminthes</taxon>
        <taxon>Trematoda</taxon>
        <taxon>Digenea</taxon>
        <taxon>Opisthorchiida</taxon>
        <taxon>Opisthorchiata</taxon>
        <taxon>Opisthorchiidae</taxon>
        <taxon>Clonorchis</taxon>
    </lineage>
</organism>
<proteinExistence type="predicted"/>
<protein>
    <submittedName>
        <fullName evidence="1">Uncharacterized protein</fullName>
    </submittedName>
</protein>
<dbReference type="Proteomes" id="UP000008909">
    <property type="component" value="Unassembled WGS sequence"/>
</dbReference>
<accession>G7YN78</accession>